<evidence type="ECO:0000313" key="3">
    <source>
        <dbReference type="Proteomes" id="UP000037035"/>
    </source>
</evidence>
<feature type="region of interest" description="Disordered" evidence="1">
    <location>
        <begin position="216"/>
        <end position="309"/>
    </location>
</feature>
<sequence length="569" mass="62978">MPNNCCREQAGIVELNQCKWRAAGAMRHPPNRIGGLNRGYSIVPSDGKLEASGAVVADHTIPHFFSTITSDMESIARFACLLVYFQVVVLLPVEIGSTPPSPRSAEPVEGWEQWINYPDPELRQPNLTPASLSTVQADDSTFWAKNSHPISLPADPRNVPDDSSHAGLTLDTAHPQIDALGNTVHSQALFELLDFKPIEEMFKDLESQNFLLGHKDHAKDPATSGAPHIDEGLQPMSHGGRTTPDPAFTPSLAVLQPSIRSSTTTVNTSKRKTPQCNRLPLKQQPKRRSSEGPYEPHPIPLSAQTQVDCRSTSLDPAANLHSGQHQNPPLESYRAPLPNILHSDYVNHRTIPPADLPITLPTHAALAFDATLFRPLLVRTDVVYGDQKKLDDFQNIIKAYPKEVLVIPEEIFMQELEKHDIRRLGARTKIKEPGAQLTRKCALTWKLNEFKRSVNHWNTRWSDNAGIKFPSDIGRKNLYQGFQSAQIPVLNPLYLLFVETICSIVPREPASTTISSDLNSAQKLFESLTEASHTSTTTSSGETENLFNKAAERINAQKDSNTLVSSLDI</sequence>
<name>A0A0L6UKV4_9BASI</name>
<accession>A0A0L6UKV4</accession>
<dbReference type="STRING" id="27349.A0A0L6UKV4"/>
<dbReference type="AlphaFoldDB" id="A0A0L6UKV4"/>
<comment type="caution">
    <text evidence="2">The sequence shown here is derived from an EMBL/GenBank/DDBJ whole genome shotgun (WGS) entry which is preliminary data.</text>
</comment>
<dbReference type="VEuPathDB" id="FungiDB:VP01_516g11"/>
<dbReference type="EMBL" id="LAVV01010353">
    <property type="protein sequence ID" value="KNZ49176.1"/>
    <property type="molecule type" value="Genomic_DNA"/>
</dbReference>
<gene>
    <name evidence="2" type="ORF">VP01_516g11</name>
</gene>
<protein>
    <submittedName>
        <fullName evidence="2">Uncharacterized protein</fullName>
    </submittedName>
</protein>
<organism evidence="2 3">
    <name type="scientific">Puccinia sorghi</name>
    <dbReference type="NCBI Taxonomy" id="27349"/>
    <lineage>
        <taxon>Eukaryota</taxon>
        <taxon>Fungi</taxon>
        <taxon>Dikarya</taxon>
        <taxon>Basidiomycota</taxon>
        <taxon>Pucciniomycotina</taxon>
        <taxon>Pucciniomycetes</taxon>
        <taxon>Pucciniales</taxon>
        <taxon>Pucciniaceae</taxon>
        <taxon>Puccinia</taxon>
    </lineage>
</organism>
<proteinExistence type="predicted"/>
<evidence type="ECO:0000256" key="1">
    <source>
        <dbReference type="SAM" id="MobiDB-lite"/>
    </source>
</evidence>
<dbReference type="Proteomes" id="UP000037035">
    <property type="component" value="Unassembled WGS sequence"/>
</dbReference>
<reference evidence="2 3" key="1">
    <citation type="submission" date="2015-08" db="EMBL/GenBank/DDBJ databases">
        <title>Next Generation Sequencing and Analysis of the Genome of Puccinia sorghi L Schw, the Causal Agent of Maize Common Rust.</title>
        <authorList>
            <person name="Rochi L."/>
            <person name="Burguener G."/>
            <person name="Darino M."/>
            <person name="Turjanski A."/>
            <person name="Kreff E."/>
            <person name="Dieguez M.J."/>
            <person name="Sacco F."/>
        </authorList>
    </citation>
    <scope>NUCLEOTIDE SEQUENCE [LARGE SCALE GENOMIC DNA]</scope>
    <source>
        <strain evidence="2 3">RO10H11247</strain>
    </source>
</reference>
<evidence type="ECO:0000313" key="2">
    <source>
        <dbReference type="EMBL" id="KNZ49176.1"/>
    </source>
</evidence>
<feature type="compositionally biased region" description="Polar residues" evidence="1">
    <location>
        <begin position="258"/>
        <end position="268"/>
    </location>
</feature>
<keyword evidence="3" id="KW-1185">Reference proteome</keyword>